<evidence type="ECO:0000256" key="1">
    <source>
        <dbReference type="ARBA" id="ARBA00022723"/>
    </source>
</evidence>
<dbReference type="SMART" id="SM00184">
    <property type="entry name" value="RING"/>
    <property type="match status" value="1"/>
</dbReference>
<keyword evidence="3" id="KW-0862">Zinc</keyword>
<organism evidence="7 8">
    <name type="scientific">Triparma strigata</name>
    <dbReference type="NCBI Taxonomy" id="1606541"/>
    <lineage>
        <taxon>Eukaryota</taxon>
        <taxon>Sar</taxon>
        <taxon>Stramenopiles</taxon>
        <taxon>Ochrophyta</taxon>
        <taxon>Bolidophyceae</taxon>
        <taxon>Parmales</taxon>
        <taxon>Triparmaceae</taxon>
        <taxon>Triparma</taxon>
    </lineage>
</organism>
<gene>
    <name evidence="7" type="ORF">TrST_g9243</name>
</gene>
<dbReference type="GO" id="GO:0012505">
    <property type="term" value="C:endomembrane system"/>
    <property type="evidence" value="ECO:0007669"/>
    <property type="project" value="TreeGrafter"/>
</dbReference>
<dbReference type="OrthoDB" id="8062037at2759"/>
<dbReference type="PANTHER" id="PTHR22763">
    <property type="entry name" value="RING ZINC FINGER PROTEIN"/>
    <property type="match status" value="1"/>
</dbReference>
<dbReference type="SUPFAM" id="SSF57850">
    <property type="entry name" value="RING/U-box"/>
    <property type="match status" value="1"/>
</dbReference>
<protein>
    <recommendedName>
        <fullName evidence="6">RING-type domain-containing protein</fullName>
    </recommendedName>
</protein>
<evidence type="ECO:0000259" key="6">
    <source>
        <dbReference type="PROSITE" id="PS50089"/>
    </source>
</evidence>
<evidence type="ECO:0000256" key="4">
    <source>
        <dbReference type="PROSITE-ProRule" id="PRU00175"/>
    </source>
</evidence>
<dbReference type="InterPro" id="IPR050731">
    <property type="entry name" value="HRD1_E3_ubiq-ligases"/>
</dbReference>
<feature type="region of interest" description="Disordered" evidence="5">
    <location>
        <begin position="1"/>
        <end position="21"/>
    </location>
</feature>
<reference evidence="8" key="1">
    <citation type="journal article" date="2023" name="Commun. Biol.">
        <title>Genome analysis of Parmales, the sister group of diatoms, reveals the evolutionary specialization of diatoms from phago-mixotrophs to photoautotrophs.</title>
        <authorList>
            <person name="Ban H."/>
            <person name="Sato S."/>
            <person name="Yoshikawa S."/>
            <person name="Yamada K."/>
            <person name="Nakamura Y."/>
            <person name="Ichinomiya M."/>
            <person name="Sato N."/>
            <person name="Blanc-Mathieu R."/>
            <person name="Endo H."/>
            <person name="Kuwata A."/>
            <person name="Ogata H."/>
        </authorList>
    </citation>
    <scope>NUCLEOTIDE SEQUENCE [LARGE SCALE GENOMIC DNA]</scope>
    <source>
        <strain evidence="8">NIES 3701</strain>
    </source>
</reference>
<sequence length="356" mass="38280">MEFANLAPLASPTPYDPDAFAPPSSTPIRYASSDFVSSIIATATNNHTADFPSAPMVSTFGLGGFSGMGNGHTSTELLGSRKSNYLTAQANGQEARPGEEQQLGSSSIIFRPNAYSDANDENTAPLLQPSPLCTPKETPRNSSSRVTPRMPLASRSGNLIVTGMSGSVVKREMKRKDEEIAALKAQLEKVMGNSDNGNEEGMETPVRRDAEVDSDDDLDNECPMCMSPFKKKKGDGGSAFERYTVITHCGHRFHLDCLQSTRTYDMTGCPMCRTELPSGITPAKKGKEAAAANNNNNNRPSHQPPRYNAPRLVAPVVEEEEEENARGAGLFEGNEGQGRRGGRGTRNQSSKACAIM</sequence>
<name>A0A9W7BG77_9STRA</name>
<feature type="region of interest" description="Disordered" evidence="5">
    <location>
        <begin position="192"/>
        <end position="219"/>
    </location>
</feature>
<evidence type="ECO:0000256" key="5">
    <source>
        <dbReference type="SAM" id="MobiDB-lite"/>
    </source>
</evidence>
<dbReference type="Pfam" id="PF13639">
    <property type="entry name" value="zf-RING_2"/>
    <property type="match status" value="1"/>
</dbReference>
<comment type="caution">
    <text evidence="7">The sequence shown here is derived from an EMBL/GenBank/DDBJ whole genome shotgun (WGS) entry which is preliminary data.</text>
</comment>
<dbReference type="AlphaFoldDB" id="A0A9W7BG77"/>
<dbReference type="InterPro" id="IPR013083">
    <property type="entry name" value="Znf_RING/FYVE/PHD"/>
</dbReference>
<accession>A0A9W7BG77</accession>
<dbReference type="EMBL" id="BRXY01000363">
    <property type="protein sequence ID" value="GMH89847.1"/>
    <property type="molecule type" value="Genomic_DNA"/>
</dbReference>
<evidence type="ECO:0000256" key="3">
    <source>
        <dbReference type="ARBA" id="ARBA00022833"/>
    </source>
</evidence>
<feature type="domain" description="RING-type" evidence="6">
    <location>
        <begin position="222"/>
        <end position="273"/>
    </location>
</feature>
<dbReference type="CDD" id="cd16448">
    <property type="entry name" value="RING-H2"/>
    <property type="match status" value="1"/>
</dbReference>
<proteinExistence type="predicted"/>
<evidence type="ECO:0000313" key="7">
    <source>
        <dbReference type="EMBL" id="GMH89847.1"/>
    </source>
</evidence>
<dbReference type="GO" id="GO:0043161">
    <property type="term" value="P:proteasome-mediated ubiquitin-dependent protein catabolic process"/>
    <property type="evidence" value="ECO:0007669"/>
    <property type="project" value="TreeGrafter"/>
</dbReference>
<keyword evidence="8" id="KW-1185">Reference proteome</keyword>
<evidence type="ECO:0000256" key="2">
    <source>
        <dbReference type="ARBA" id="ARBA00022771"/>
    </source>
</evidence>
<keyword evidence="2 4" id="KW-0863">Zinc-finger</keyword>
<feature type="region of interest" description="Disordered" evidence="5">
    <location>
        <begin position="283"/>
        <end position="356"/>
    </location>
</feature>
<evidence type="ECO:0000313" key="8">
    <source>
        <dbReference type="Proteomes" id="UP001165085"/>
    </source>
</evidence>
<dbReference type="InterPro" id="IPR001841">
    <property type="entry name" value="Znf_RING"/>
</dbReference>
<dbReference type="Proteomes" id="UP001165085">
    <property type="component" value="Unassembled WGS sequence"/>
</dbReference>
<dbReference type="GO" id="GO:0061630">
    <property type="term" value="F:ubiquitin protein ligase activity"/>
    <property type="evidence" value="ECO:0007669"/>
    <property type="project" value="TreeGrafter"/>
</dbReference>
<feature type="compositionally biased region" description="Low complexity" evidence="5">
    <location>
        <begin position="289"/>
        <end position="298"/>
    </location>
</feature>
<feature type="region of interest" description="Disordered" evidence="5">
    <location>
        <begin position="115"/>
        <end position="152"/>
    </location>
</feature>
<keyword evidence="1" id="KW-0479">Metal-binding</keyword>
<dbReference type="GO" id="GO:0008270">
    <property type="term" value="F:zinc ion binding"/>
    <property type="evidence" value="ECO:0007669"/>
    <property type="project" value="UniProtKB-KW"/>
</dbReference>
<dbReference type="Gene3D" id="3.30.40.10">
    <property type="entry name" value="Zinc/RING finger domain, C3HC4 (zinc finger)"/>
    <property type="match status" value="1"/>
</dbReference>
<dbReference type="PROSITE" id="PS50089">
    <property type="entry name" value="ZF_RING_2"/>
    <property type="match status" value="1"/>
</dbReference>